<dbReference type="InterPro" id="IPR000719">
    <property type="entry name" value="Prot_kinase_dom"/>
</dbReference>
<organism evidence="3 4">
    <name type="scientific">Ensete ventricosum</name>
    <name type="common">Abyssinian banana</name>
    <name type="synonym">Musa ensete</name>
    <dbReference type="NCBI Taxonomy" id="4639"/>
    <lineage>
        <taxon>Eukaryota</taxon>
        <taxon>Viridiplantae</taxon>
        <taxon>Streptophyta</taxon>
        <taxon>Embryophyta</taxon>
        <taxon>Tracheophyta</taxon>
        <taxon>Spermatophyta</taxon>
        <taxon>Magnoliopsida</taxon>
        <taxon>Liliopsida</taxon>
        <taxon>Zingiberales</taxon>
        <taxon>Musaceae</taxon>
        <taxon>Ensete</taxon>
    </lineage>
</organism>
<accession>A0A426ZE40</accession>
<dbReference type="Pfam" id="PF07714">
    <property type="entry name" value="PK_Tyr_Ser-Thr"/>
    <property type="match status" value="2"/>
</dbReference>
<comment type="caution">
    <text evidence="3">The sequence shown here is derived from an EMBL/GenBank/DDBJ whole genome shotgun (WGS) entry which is preliminary data.</text>
</comment>
<dbReference type="Gene3D" id="3.30.200.20">
    <property type="entry name" value="Phosphorylase Kinase, domain 1"/>
    <property type="match status" value="1"/>
</dbReference>
<dbReference type="Proteomes" id="UP000287651">
    <property type="component" value="Unassembled WGS sequence"/>
</dbReference>
<feature type="binding site" evidence="1">
    <location>
        <position position="54"/>
    </location>
    <ligand>
        <name>ATP</name>
        <dbReference type="ChEBI" id="CHEBI:30616"/>
    </ligand>
</feature>
<dbReference type="SUPFAM" id="SSF56112">
    <property type="entry name" value="Protein kinase-like (PK-like)"/>
    <property type="match status" value="1"/>
</dbReference>
<keyword evidence="1" id="KW-0547">Nucleotide-binding</keyword>
<dbReference type="PROSITE" id="PS50011">
    <property type="entry name" value="PROTEIN_KINASE_DOM"/>
    <property type="match status" value="1"/>
</dbReference>
<evidence type="ECO:0000313" key="4">
    <source>
        <dbReference type="Proteomes" id="UP000287651"/>
    </source>
</evidence>
<evidence type="ECO:0000313" key="3">
    <source>
        <dbReference type="EMBL" id="RRT62244.1"/>
    </source>
</evidence>
<protein>
    <recommendedName>
        <fullName evidence="2">Protein kinase domain-containing protein</fullName>
    </recommendedName>
</protein>
<sequence length="278" mass="31457">MRGSKEYAFQIDNRRFTYVELKKITKNFGRVLGKGGFGIVYYGHLENGIEVAVKMLSRTSPEEFVTEAQHLSRVHHRNLVSMIGYCIDGEHLALVSEVCHVFRSCNLLIRASKKEHKINGIAYPVTSLRYYVKNQLSEKSDVYGFGVVLLELITGQPPIQTGSEKIHIVEWVYERLAKGNVEDVVDKSLQGEYDVNCAWKVACVALNCAMQPSTKRPTMTEVALQLKERLALQSNLGKTQLEDKNTLKLFQEHGEMYPIRPFEIECASISDKDGPSAR</sequence>
<dbReference type="EMBL" id="AMZH03007066">
    <property type="protein sequence ID" value="RRT62244.1"/>
    <property type="molecule type" value="Genomic_DNA"/>
</dbReference>
<dbReference type="InterPro" id="IPR017441">
    <property type="entry name" value="Protein_kinase_ATP_BS"/>
</dbReference>
<dbReference type="GO" id="GO:0005524">
    <property type="term" value="F:ATP binding"/>
    <property type="evidence" value="ECO:0007669"/>
    <property type="project" value="UniProtKB-UniRule"/>
</dbReference>
<dbReference type="AlphaFoldDB" id="A0A426ZE40"/>
<dbReference type="PROSITE" id="PS00107">
    <property type="entry name" value="PROTEIN_KINASE_ATP"/>
    <property type="match status" value="1"/>
</dbReference>
<keyword evidence="1" id="KW-0067">ATP-binding</keyword>
<dbReference type="PANTHER" id="PTHR45631:SF202">
    <property type="entry name" value="SENESCENCE-INDUCED RECEPTOR-LIKE SERINE_THREONINE-PROTEIN KINASE"/>
    <property type="match status" value="1"/>
</dbReference>
<dbReference type="InterPro" id="IPR001245">
    <property type="entry name" value="Ser-Thr/Tyr_kinase_cat_dom"/>
</dbReference>
<dbReference type="Gene3D" id="1.10.510.10">
    <property type="entry name" value="Transferase(Phosphotransferase) domain 1"/>
    <property type="match status" value="1"/>
</dbReference>
<evidence type="ECO:0000256" key="1">
    <source>
        <dbReference type="PROSITE-ProRule" id="PRU10141"/>
    </source>
</evidence>
<dbReference type="PANTHER" id="PTHR45631">
    <property type="entry name" value="OS07G0107800 PROTEIN-RELATED"/>
    <property type="match status" value="1"/>
</dbReference>
<proteinExistence type="predicted"/>
<name>A0A426ZE40_ENSVE</name>
<feature type="domain" description="Protein kinase" evidence="2">
    <location>
        <begin position="26"/>
        <end position="278"/>
    </location>
</feature>
<gene>
    <name evidence="3" type="ORF">B296_00043551</name>
</gene>
<evidence type="ECO:0000259" key="2">
    <source>
        <dbReference type="PROSITE" id="PS50011"/>
    </source>
</evidence>
<dbReference type="InterPro" id="IPR011009">
    <property type="entry name" value="Kinase-like_dom_sf"/>
</dbReference>
<reference evidence="3 4" key="1">
    <citation type="journal article" date="2014" name="Agronomy (Basel)">
        <title>A Draft Genome Sequence for Ensete ventricosum, the Drought-Tolerant Tree Against Hunger.</title>
        <authorList>
            <person name="Harrison J."/>
            <person name="Moore K.A."/>
            <person name="Paszkiewicz K."/>
            <person name="Jones T."/>
            <person name="Grant M."/>
            <person name="Ambacheew D."/>
            <person name="Muzemil S."/>
            <person name="Studholme D.J."/>
        </authorList>
    </citation>
    <scope>NUCLEOTIDE SEQUENCE [LARGE SCALE GENOMIC DNA]</scope>
</reference>
<dbReference type="GO" id="GO:0004672">
    <property type="term" value="F:protein kinase activity"/>
    <property type="evidence" value="ECO:0007669"/>
    <property type="project" value="InterPro"/>
</dbReference>